<dbReference type="PRINTS" id="PR01262">
    <property type="entry name" value="INNEXIN"/>
</dbReference>
<evidence type="ECO:0000256" key="12">
    <source>
        <dbReference type="RuleBase" id="RU010713"/>
    </source>
</evidence>
<feature type="transmembrane region" description="Helical" evidence="12">
    <location>
        <begin position="139"/>
        <end position="161"/>
    </location>
</feature>
<evidence type="ECO:0000256" key="5">
    <source>
        <dbReference type="ARBA" id="ARBA00022692"/>
    </source>
</evidence>
<evidence type="ECO:0000256" key="7">
    <source>
        <dbReference type="ARBA" id="ARBA00022949"/>
    </source>
</evidence>
<keyword evidence="14" id="KW-1185">Reference proteome</keyword>
<gene>
    <name evidence="12" type="primary">inx</name>
</gene>
<keyword evidence="5 12" id="KW-0812">Transmembrane</keyword>
<sequence length="587" mass="66898">MLIHSTFFKSQKAKSLVPLPDTGKKELHLPSSHIYIGQMDALKKLAERLFEKRADEDIVDRVNNSVTPFVLLSCAIIVFAKEYGPVSEPMYCWSQAEFNSEWMEYVHDFCFVESTYYVPFNNTVPVLGQRNKGADRLNYYQWVPFILVAMALFSQFTHYFWSFCNMLSEKDLPNILRKVCGTDDGEEQSITAGIGRHFNVVLLANANDSKPEDKKRRKSHLIRTTFARNYLAVLYLFTKLLYLLVNIVQFKFISVFLGVNKLPNWGFAVLNSFMTHGSSWEHNGLFPRVTLCDLKIRQPDEHFLDFTVQCVLVANFLNEKIFLMLYFLFILMAIVSFISLLHWSWTLLFCTQKKFVNKLFELSLLQLYPDPEFDVDLMIRDGEDDDEPDESGAERAETEDGKESEQQQQHGRVTAVISNATAKTNLSDAQSGTSSNSSTARAEEMALHSNDLLSASAGGSRAEDNEEEGTQAIDVVAVDEREGLKQRQQQQQHSPSESNTSSASSLEKAWDGALMEAQKRREELYRNFKANKNKFLPFLGIDGIMIFKMMYSSAGLQMTSLVMGQLFIAFNEYIARKGKDSVLTKVV</sequence>
<evidence type="ECO:0000313" key="14">
    <source>
        <dbReference type="Proteomes" id="UP000050741"/>
    </source>
</evidence>
<dbReference type="Pfam" id="PF00876">
    <property type="entry name" value="Innexin"/>
    <property type="match status" value="1"/>
</dbReference>
<evidence type="ECO:0000256" key="11">
    <source>
        <dbReference type="ARBA" id="ARBA00023303"/>
    </source>
</evidence>
<proteinExistence type="inferred from homology"/>
<dbReference type="GO" id="GO:0034220">
    <property type="term" value="P:monoatomic ion transmembrane transport"/>
    <property type="evidence" value="ECO:0007669"/>
    <property type="project" value="UniProtKB-KW"/>
</dbReference>
<dbReference type="GO" id="GO:0005886">
    <property type="term" value="C:plasma membrane"/>
    <property type="evidence" value="ECO:0007669"/>
    <property type="project" value="UniProtKB-SubCell"/>
</dbReference>
<keyword evidence="4" id="KW-1003">Cell membrane</keyword>
<evidence type="ECO:0000256" key="13">
    <source>
        <dbReference type="SAM" id="MobiDB-lite"/>
    </source>
</evidence>
<dbReference type="InterPro" id="IPR000990">
    <property type="entry name" value="Innexin"/>
</dbReference>
<keyword evidence="11 12" id="KW-0407">Ion channel</keyword>
<keyword evidence="3 12" id="KW-0813">Transport</keyword>
<comment type="similarity">
    <text evidence="12">Belongs to the pannexin family.</text>
</comment>
<comment type="subcellular location">
    <subcellularLocation>
        <location evidence="1">Cell junction</location>
        <location evidence="1">Gap junction</location>
    </subcellularLocation>
    <subcellularLocation>
        <location evidence="2 12">Cell membrane</location>
        <topology evidence="2 12">Multi-pass membrane protein</topology>
    </subcellularLocation>
</comment>
<reference evidence="15" key="3">
    <citation type="submission" date="2016-06" db="UniProtKB">
        <authorList>
            <consortium name="WormBaseParasite"/>
        </authorList>
    </citation>
    <scope>IDENTIFICATION</scope>
</reference>
<keyword evidence="6" id="KW-0303">Gap junction</keyword>
<dbReference type="Proteomes" id="UP000050741">
    <property type="component" value="Unassembled WGS sequence"/>
</dbReference>
<dbReference type="GO" id="GO:0005243">
    <property type="term" value="F:gap junction channel activity"/>
    <property type="evidence" value="ECO:0007669"/>
    <property type="project" value="TreeGrafter"/>
</dbReference>
<feature type="compositionally biased region" description="Basic and acidic residues" evidence="13">
    <location>
        <begin position="392"/>
        <end position="405"/>
    </location>
</feature>
<feature type="compositionally biased region" description="Low complexity" evidence="13">
    <location>
        <begin position="486"/>
        <end position="505"/>
    </location>
</feature>
<keyword evidence="7" id="KW-0965">Cell junction</keyword>
<evidence type="ECO:0000256" key="6">
    <source>
        <dbReference type="ARBA" id="ARBA00022868"/>
    </source>
</evidence>
<dbReference type="WBParaSite" id="GPLIN_001140200">
    <property type="protein sequence ID" value="GPLIN_001140200"/>
    <property type="gene ID" value="GPLIN_001140200"/>
</dbReference>
<keyword evidence="9 12" id="KW-0406">Ion transport</keyword>
<feature type="transmembrane region" description="Helical" evidence="12">
    <location>
        <begin position="226"/>
        <end position="245"/>
    </location>
</feature>
<dbReference type="PANTHER" id="PTHR11893:SF36">
    <property type="entry name" value="INNEXIN-5"/>
    <property type="match status" value="1"/>
</dbReference>
<feature type="region of interest" description="Disordered" evidence="13">
    <location>
        <begin position="380"/>
        <end position="443"/>
    </location>
</feature>
<dbReference type="PROSITE" id="PS51013">
    <property type="entry name" value="PANNEXIN"/>
    <property type="match status" value="1"/>
</dbReference>
<evidence type="ECO:0000256" key="4">
    <source>
        <dbReference type="ARBA" id="ARBA00022475"/>
    </source>
</evidence>
<evidence type="ECO:0000256" key="3">
    <source>
        <dbReference type="ARBA" id="ARBA00022448"/>
    </source>
</evidence>
<evidence type="ECO:0000313" key="15">
    <source>
        <dbReference type="WBParaSite" id="GPLIN_001140200"/>
    </source>
</evidence>
<dbReference type="AlphaFoldDB" id="A0A183CEU7"/>
<evidence type="ECO:0000256" key="2">
    <source>
        <dbReference type="ARBA" id="ARBA00004651"/>
    </source>
</evidence>
<evidence type="ECO:0000256" key="9">
    <source>
        <dbReference type="ARBA" id="ARBA00023065"/>
    </source>
</evidence>
<protein>
    <recommendedName>
        <fullName evidence="12">Innexin</fullName>
    </recommendedName>
</protein>
<feature type="compositionally biased region" description="Acidic residues" evidence="13">
    <location>
        <begin position="382"/>
        <end position="391"/>
    </location>
</feature>
<feature type="region of interest" description="Disordered" evidence="13">
    <location>
        <begin position="482"/>
        <end position="508"/>
    </location>
</feature>
<organism evidence="14 15">
    <name type="scientific">Globodera pallida</name>
    <name type="common">Potato cyst nematode worm</name>
    <name type="synonym">Heterodera pallida</name>
    <dbReference type="NCBI Taxonomy" id="36090"/>
    <lineage>
        <taxon>Eukaryota</taxon>
        <taxon>Metazoa</taxon>
        <taxon>Ecdysozoa</taxon>
        <taxon>Nematoda</taxon>
        <taxon>Chromadorea</taxon>
        <taxon>Rhabditida</taxon>
        <taxon>Tylenchina</taxon>
        <taxon>Tylenchomorpha</taxon>
        <taxon>Tylenchoidea</taxon>
        <taxon>Heteroderidae</taxon>
        <taxon>Heteroderinae</taxon>
        <taxon>Globodera</taxon>
    </lineage>
</organism>
<keyword evidence="8 12" id="KW-1133">Transmembrane helix</keyword>
<reference evidence="14" key="1">
    <citation type="submission" date="2013-12" db="EMBL/GenBank/DDBJ databases">
        <authorList>
            <person name="Aslett M."/>
        </authorList>
    </citation>
    <scope>NUCLEOTIDE SEQUENCE [LARGE SCALE GENOMIC DNA]</scope>
    <source>
        <strain evidence="14">Lindley</strain>
    </source>
</reference>
<name>A0A183CEU7_GLOPA</name>
<feature type="compositionally biased region" description="Polar residues" evidence="13">
    <location>
        <begin position="406"/>
        <end position="440"/>
    </location>
</feature>
<accession>A0A183CEU7</accession>
<dbReference type="PANTHER" id="PTHR11893">
    <property type="entry name" value="INNEXIN"/>
    <property type="match status" value="1"/>
</dbReference>
<comment type="function">
    <text evidence="12">Structural component of the gap junctions.</text>
</comment>
<feature type="transmembrane region" description="Helical" evidence="12">
    <location>
        <begin position="535"/>
        <end position="551"/>
    </location>
</feature>
<reference evidence="14" key="2">
    <citation type="submission" date="2014-05" db="EMBL/GenBank/DDBJ databases">
        <title>The genome and life-stage specific transcriptomes of Globodera pallida elucidate key aspects of plant parasitism by a cyst nematode.</title>
        <authorList>
            <person name="Cotton J.A."/>
            <person name="Lilley C.J."/>
            <person name="Jones L.M."/>
            <person name="Kikuchi T."/>
            <person name="Reid A.J."/>
            <person name="Thorpe P."/>
            <person name="Tsai I.J."/>
            <person name="Beasley H."/>
            <person name="Blok V."/>
            <person name="Cock P.J.A."/>
            <person name="Van den Akker S.E."/>
            <person name="Holroyd N."/>
            <person name="Hunt M."/>
            <person name="Mantelin S."/>
            <person name="Naghra H."/>
            <person name="Pain A."/>
            <person name="Palomares-Rius J.E."/>
            <person name="Zarowiecki M."/>
            <person name="Berriman M."/>
            <person name="Jones J.T."/>
            <person name="Urwin P.E."/>
        </authorList>
    </citation>
    <scope>NUCLEOTIDE SEQUENCE [LARGE SCALE GENOMIC DNA]</scope>
    <source>
        <strain evidence="14">Lindley</strain>
    </source>
</reference>
<keyword evidence="10 12" id="KW-0472">Membrane</keyword>
<evidence type="ECO:0000256" key="10">
    <source>
        <dbReference type="ARBA" id="ARBA00023136"/>
    </source>
</evidence>
<evidence type="ECO:0000256" key="1">
    <source>
        <dbReference type="ARBA" id="ARBA00004610"/>
    </source>
</evidence>
<feature type="transmembrane region" description="Helical" evidence="12">
    <location>
        <begin position="321"/>
        <end position="345"/>
    </location>
</feature>
<evidence type="ECO:0000256" key="8">
    <source>
        <dbReference type="ARBA" id="ARBA00022989"/>
    </source>
</evidence>
<dbReference type="GO" id="GO:0005921">
    <property type="term" value="C:gap junction"/>
    <property type="evidence" value="ECO:0007669"/>
    <property type="project" value="UniProtKB-SubCell"/>
</dbReference>